<dbReference type="InterPro" id="IPR036609">
    <property type="entry name" value="LCCL_sf"/>
</dbReference>
<dbReference type="AlphaFoldDB" id="A0AAW0R5Q2"/>
<keyword evidence="3" id="KW-1185">Reference proteome</keyword>
<dbReference type="Pfam" id="PF08642">
    <property type="entry name" value="Rxt3"/>
    <property type="match status" value="1"/>
</dbReference>
<gene>
    <name evidence="2" type="ORF">PG999_001515</name>
</gene>
<feature type="region of interest" description="Disordered" evidence="1">
    <location>
        <begin position="732"/>
        <end position="841"/>
    </location>
</feature>
<name>A0AAW0R5Q2_9PEZI</name>
<feature type="compositionally biased region" description="Low complexity" evidence="1">
    <location>
        <begin position="1133"/>
        <end position="1143"/>
    </location>
</feature>
<feature type="compositionally biased region" description="Low complexity" evidence="1">
    <location>
        <begin position="682"/>
        <end position="700"/>
    </location>
</feature>
<organism evidence="2 3">
    <name type="scientific">Apiospora kogelbergensis</name>
    <dbReference type="NCBI Taxonomy" id="1337665"/>
    <lineage>
        <taxon>Eukaryota</taxon>
        <taxon>Fungi</taxon>
        <taxon>Dikarya</taxon>
        <taxon>Ascomycota</taxon>
        <taxon>Pezizomycotina</taxon>
        <taxon>Sordariomycetes</taxon>
        <taxon>Xylariomycetidae</taxon>
        <taxon>Amphisphaeriales</taxon>
        <taxon>Apiosporaceae</taxon>
        <taxon>Apiospora</taxon>
    </lineage>
</organism>
<dbReference type="Proteomes" id="UP001392437">
    <property type="component" value="Unassembled WGS sequence"/>
</dbReference>
<dbReference type="EMBL" id="JAQQWP010000002">
    <property type="protein sequence ID" value="KAK8129135.1"/>
    <property type="molecule type" value="Genomic_DNA"/>
</dbReference>
<protein>
    <recommendedName>
        <fullName evidence="4">Histone deacetylation protein Rxt3</fullName>
    </recommendedName>
</protein>
<dbReference type="Gene3D" id="2.170.130.20">
    <property type="entry name" value="LCCL-like domain"/>
    <property type="match status" value="1"/>
</dbReference>
<feature type="region of interest" description="Disordered" evidence="1">
    <location>
        <begin position="1119"/>
        <end position="1207"/>
    </location>
</feature>
<feature type="compositionally biased region" description="Pro residues" evidence="1">
    <location>
        <begin position="351"/>
        <end position="361"/>
    </location>
</feature>
<feature type="compositionally biased region" description="Basic residues" evidence="1">
    <location>
        <begin position="787"/>
        <end position="801"/>
    </location>
</feature>
<proteinExistence type="predicted"/>
<feature type="compositionally biased region" description="Basic and acidic residues" evidence="1">
    <location>
        <begin position="265"/>
        <end position="276"/>
    </location>
</feature>
<dbReference type="CDD" id="cd22541">
    <property type="entry name" value="SP5_N"/>
    <property type="match status" value="1"/>
</dbReference>
<dbReference type="InterPro" id="IPR013951">
    <property type="entry name" value="Rxt3"/>
</dbReference>
<feature type="region of interest" description="Disordered" evidence="1">
    <location>
        <begin position="1"/>
        <end position="553"/>
    </location>
</feature>
<feature type="region of interest" description="Disordered" evidence="1">
    <location>
        <begin position="664"/>
        <end position="709"/>
    </location>
</feature>
<feature type="compositionally biased region" description="Pro residues" evidence="1">
    <location>
        <begin position="68"/>
        <end position="84"/>
    </location>
</feature>
<feature type="compositionally biased region" description="Polar residues" evidence="1">
    <location>
        <begin position="605"/>
        <end position="616"/>
    </location>
</feature>
<feature type="compositionally biased region" description="Basic and acidic residues" evidence="1">
    <location>
        <begin position="379"/>
        <end position="465"/>
    </location>
</feature>
<feature type="compositionally biased region" description="Low complexity" evidence="1">
    <location>
        <begin position="508"/>
        <end position="517"/>
    </location>
</feature>
<feature type="compositionally biased region" description="Low complexity" evidence="1">
    <location>
        <begin position="1"/>
        <end position="14"/>
    </location>
</feature>
<evidence type="ECO:0008006" key="4">
    <source>
        <dbReference type="Google" id="ProtNLM"/>
    </source>
</evidence>
<comment type="caution">
    <text evidence="2">The sequence shown here is derived from an EMBL/GenBank/DDBJ whole genome shotgun (WGS) entry which is preliminary data.</text>
</comment>
<reference evidence="2 3" key="1">
    <citation type="submission" date="2023-01" db="EMBL/GenBank/DDBJ databases">
        <title>Analysis of 21 Apiospora genomes using comparative genomics revels a genus with tremendous synthesis potential of carbohydrate active enzymes and secondary metabolites.</title>
        <authorList>
            <person name="Sorensen T."/>
        </authorList>
    </citation>
    <scope>NUCLEOTIDE SEQUENCE [LARGE SCALE GENOMIC DNA]</scope>
    <source>
        <strain evidence="2 3">CBS 117206</strain>
    </source>
</reference>
<feature type="compositionally biased region" description="Basic residues" evidence="1">
    <location>
        <begin position="123"/>
        <end position="133"/>
    </location>
</feature>
<dbReference type="SUPFAM" id="SSF69848">
    <property type="entry name" value="LCCL domain"/>
    <property type="match status" value="1"/>
</dbReference>
<feature type="compositionally biased region" description="Low complexity" evidence="1">
    <location>
        <begin position="226"/>
        <end position="236"/>
    </location>
</feature>
<accession>A0AAW0R5Q2</accession>
<sequence>MDSRQLQQQQQQQHQPHHHQQSIPPHPQHQQQQPPPIGVPFARNAAASPPYGRSPFPHGPNPATTTPSPYPPASHPQAHPPPTSPAGSATGAYEHQHQRHPSDPSFFAHQAARPSYAPDHPSHPPHTHTHSRHPSTSSLGGHPSQMPPAGHPMSHYGHPSASRGPPVNLGPPSAFPAGRELPALNSIPRTGNAGGSMSISAMLGGAAAHRESTPGHPHTAFPPPSTSAAAAGPGPAYASSVHASPRMQNATEYNGYVRGPQTPPEHVRPYDARDQRGSVAGSPPQAMYGTPEVARFGTPQAYPQRGPPMGPGDDRRDPSGRMAAASVPPRPSSQPRAYSGMPGRPVEMGRGPPPQPQPQPGEPMYGRREEMRPGQQEYNPERQPRPLSYEEQRRLMDREMREQMDREAEYRERERMERARFEEQQRGPFMAERERMERDRMERDRMERERELDMMREHGMRERTSSDPSRSHGQRPVDYGPPGPNGQGPPQGPPPYGRMDPREAAAWQQQQQQQQQQRPGFDQPPRGHYDQQFPGQRPNEYPVTNGPVYDRYPAHAQPPWTDIPLAAPHHKGCPCLSRVNQDRRLSRTTPRIGTGIPRCRRTHSIHNSSNPRPTSTEVDRTKKAPSAFDRIQRGHRHPALRAFAAATLHGRWRGAAVDAPALEQRASGHRRDQPQGAHLPLPQAVQGAQPQHQGPAGEPGIKSEFGRMFSGIGSGASGLGFSSPVLSGATMPFTNSGLARRDDVEPPHEGPPEPPVKAVRKRNRKAKDIDGKGDDDDSTGRNTPVGRAKRPKTHAHHHHHQYPPSPSPPWVGEDELSTPCRQPPLKNFKSTTPIPSPTGLAKDFALTHSHQIPRSNGAPTSAPKQASTTPVIVPKTKRSVNSQAVLESVAHKPRKHLGDVVYDASLTPAKLSSPSRFGFASTPRPLPMAMIRDNENSTLTVKIPRAHLTTVAREEITTRRAIWGTDVYSDDSDVVAACIHAGWIRGEWSNDIDTDLLDLRVQPPKSKGRNAVVAPEQGPQEVLTSPPATGPVQVPHHRDLHVTILILPALEKYTSTTRFGIQSREFGGTYNGRKSNHDGISFMVTAIRWVDGAAPQSRLRGKARRERIRKAMGEVQRAHVLDIGDAKTKKKPASSTTAPTTKTVSLDGDKENHPAANGVNGSNGVDAKASPAHSMEKDSGDVGEPSNEEGPAKVVENMPVVETVQAL</sequence>
<feature type="region of interest" description="Disordered" evidence="1">
    <location>
        <begin position="1006"/>
        <end position="1026"/>
    </location>
</feature>
<feature type="compositionally biased region" description="Basic and acidic residues" evidence="1">
    <location>
        <begin position="739"/>
        <end position="751"/>
    </location>
</feature>
<evidence type="ECO:0000313" key="3">
    <source>
        <dbReference type="Proteomes" id="UP001392437"/>
    </source>
</evidence>
<evidence type="ECO:0000313" key="2">
    <source>
        <dbReference type="EMBL" id="KAK8129135.1"/>
    </source>
</evidence>
<feature type="region of interest" description="Disordered" evidence="1">
    <location>
        <begin position="588"/>
        <end position="622"/>
    </location>
</feature>
<evidence type="ECO:0000256" key="1">
    <source>
        <dbReference type="SAM" id="MobiDB-lite"/>
    </source>
</evidence>